<evidence type="ECO:0000256" key="7">
    <source>
        <dbReference type="ARBA" id="ARBA00022989"/>
    </source>
</evidence>
<feature type="transmembrane region" description="Helical" evidence="9">
    <location>
        <begin position="239"/>
        <end position="257"/>
    </location>
</feature>
<evidence type="ECO:0000256" key="1">
    <source>
        <dbReference type="ARBA" id="ARBA00004651"/>
    </source>
</evidence>
<evidence type="ECO:0000313" key="10">
    <source>
        <dbReference type="EMBL" id="SDA39826.1"/>
    </source>
</evidence>
<dbReference type="Proteomes" id="UP000181860">
    <property type="component" value="Unassembled WGS sequence"/>
</dbReference>
<comment type="caution">
    <text evidence="9">Lacks conserved residue(s) required for the propagation of feature annotation.</text>
</comment>
<dbReference type="Pfam" id="PF05525">
    <property type="entry name" value="Branch_AA_trans"/>
    <property type="match status" value="1"/>
</dbReference>
<comment type="caution">
    <text evidence="10">The sequence shown here is derived from an EMBL/GenBank/DDBJ whole genome shotgun (WGS) entry which is preliminary data.</text>
</comment>
<evidence type="ECO:0000313" key="11">
    <source>
        <dbReference type="Proteomes" id="UP000181860"/>
    </source>
</evidence>
<feature type="transmembrane region" description="Helical" evidence="9">
    <location>
        <begin position="287"/>
        <end position="309"/>
    </location>
</feature>
<reference evidence="10 11" key="1">
    <citation type="submission" date="2016-10" db="EMBL/GenBank/DDBJ databases">
        <authorList>
            <person name="Varghese N."/>
            <person name="Submissions S."/>
        </authorList>
    </citation>
    <scope>NUCLEOTIDE SEQUENCE [LARGE SCALE GENOMIC DNA]</scope>
    <source>
        <strain evidence="10 11">ATCC 43761</strain>
    </source>
</reference>
<dbReference type="PANTHER" id="PTHR30588:SF0">
    <property type="entry name" value="BRANCHED-CHAIN AMINO ACID PERMEASE BRNQ"/>
    <property type="match status" value="1"/>
</dbReference>
<dbReference type="NCBIfam" id="TIGR00796">
    <property type="entry name" value="livcs"/>
    <property type="match status" value="1"/>
</dbReference>
<comment type="similarity">
    <text evidence="2 9">Belongs to the branched chain amino acid transporter family.</text>
</comment>
<keyword evidence="4" id="KW-1003">Cell membrane</keyword>
<evidence type="ECO:0000256" key="5">
    <source>
        <dbReference type="ARBA" id="ARBA00022692"/>
    </source>
</evidence>
<keyword evidence="7 9" id="KW-1133">Transmembrane helix</keyword>
<gene>
    <name evidence="10" type="ORF">SAMN02983011_00288</name>
</gene>
<feature type="transmembrane region" description="Helical" evidence="9">
    <location>
        <begin position="79"/>
        <end position="100"/>
    </location>
</feature>
<organism evidence="10 11">
    <name type="scientific">Lactobacillus kefiranofaciens</name>
    <dbReference type="NCBI Taxonomy" id="267818"/>
    <lineage>
        <taxon>Bacteria</taxon>
        <taxon>Bacillati</taxon>
        <taxon>Bacillota</taxon>
        <taxon>Bacilli</taxon>
        <taxon>Lactobacillales</taxon>
        <taxon>Lactobacillaceae</taxon>
        <taxon>Lactobacillus</taxon>
    </lineage>
</organism>
<feature type="transmembrane region" description="Helical" evidence="9">
    <location>
        <begin position="321"/>
        <end position="340"/>
    </location>
</feature>
<feature type="transmembrane region" description="Helical" evidence="9">
    <location>
        <begin position="124"/>
        <end position="142"/>
    </location>
</feature>
<keyword evidence="6 9" id="KW-0029">Amino-acid transport</keyword>
<evidence type="ECO:0000256" key="4">
    <source>
        <dbReference type="ARBA" id="ARBA00022475"/>
    </source>
</evidence>
<evidence type="ECO:0000256" key="2">
    <source>
        <dbReference type="ARBA" id="ARBA00008540"/>
    </source>
</evidence>
<evidence type="ECO:0000256" key="9">
    <source>
        <dbReference type="RuleBase" id="RU362122"/>
    </source>
</evidence>
<dbReference type="InterPro" id="IPR004685">
    <property type="entry name" value="Brnchd-chn_aa_trnsp_Livcs"/>
</dbReference>
<comment type="subcellular location">
    <subcellularLocation>
        <location evidence="1 9">Cell membrane</location>
        <topology evidence="1 9">Multi-pass membrane protein</topology>
    </subcellularLocation>
</comment>
<protein>
    <recommendedName>
        <fullName evidence="9">Branched-chain amino acid transport system carrier protein</fullName>
    </recommendedName>
</protein>
<name>A0ABY0MC00_9LACO</name>
<dbReference type="EMBL" id="FMXC01000002">
    <property type="protein sequence ID" value="SDA39826.1"/>
    <property type="molecule type" value="Genomic_DNA"/>
</dbReference>
<keyword evidence="11" id="KW-1185">Reference proteome</keyword>
<feature type="transmembrane region" description="Helical" evidence="9">
    <location>
        <begin position="346"/>
        <end position="367"/>
    </location>
</feature>
<keyword evidence="8 9" id="KW-0472">Membrane</keyword>
<evidence type="ECO:0000256" key="6">
    <source>
        <dbReference type="ARBA" id="ARBA00022970"/>
    </source>
</evidence>
<evidence type="ECO:0000256" key="3">
    <source>
        <dbReference type="ARBA" id="ARBA00022448"/>
    </source>
</evidence>
<feature type="transmembrane region" description="Helical" evidence="9">
    <location>
        <begin position="196"/>
        <end position="219"/>
    </location>
</feature>
<proteinExistence type="inferred from homology"/>
<evidence type="ECO:0000256" key="8">
    <source>
        <dbReference type="ARBA" id="ARBA00023136"/>
    </source>
</evidence>
<keyword evidence="5 9" id="KW-0812">Transmembrane</keyword>
<comment type="function">
    <text evidence="9">Component of the transport system for branched-chain amino acids.</text>
</comment>
<sequence>MEKDNLSFKKILVIASLFFGMIFGAGNLIFPVHLGQMAGSNWLVSGLGFLASGVLLPLLALMALSITRSNGLYELARPVGMSFASILLVLIHLTIGPFAATPRTATVPYEIGFAPYLPAGMQKWGLLIFTGIFFILVFALSITEGNITDLIGKVLNPLFIVLLFVIFLMAFINPLGKAGTTAVTAVYRSAGFTNGFLQGYNTMDALAALIFGVAVITAIKELGITKQKDVSLTLAKSGLWGMLAIGVIYVCLIWLGASSLHQFKLASNGGITLSQISHYYMGVFGNVLLATLTTITCLTTAMGLVIAFAEDFHKRFPKISYKTFLLGNCLLSFIFANLGLDRIVAWSTPVLMFIYPVAISVILLGLLSPNF</sequence>
<dbReference type="PANTHER" id="PTHR30588">
    <property type="entry name" value="BRANCHED-CHAIN AMINO ACID TRANSPORT SYSTEM 2 CARRIER PROTEIN"/>
    <property type="match status" value="1"/>
</dbReference>
<keyword evidence="3 9" id="KW-0813">Transport</keyword>
<accession>A0ABY0MC00</accession>
<feature type="transmembrane region" description="Helical" evidence="9">
    <location>
        <begin position="154"/>
        <end position="176"/>
    </location>
</feature>
<feature type="transmembrane region" description="Helical" evidence="9">
    <location>
        <begin position="42"/>
        <end position="67"/>
    </location>
</feature>
<feature type="transmembrane region" description="Helical" evidence="9">
    <location>
        <begin position="12"/>
        <end position="30"/>
    </location>
</feature>